<name>A0A0C3PDX8_PISTI</name>
<evidence type="ECO:0000313" key="2">
    <source>
        <dbReference type="Proteomes" id="UP000054217"/>
    </source>
</evidence>
<evidence type="ECO:0000313" key="1">
    <source>
        <dbReference type="EMBL" id="KIO11995.1"/>
    </source>
</evidence>
<dbReference type="EMBL" id="KN831948">
    <property type="protein sequence ID" value="KIO11995.1"/>
    <property type="molecule type" value="Genomic_DNA"/>
</dbReference>
<keyword evidence="2" id="KW-1185">Reference proteome</keyword>
<organism evidence="1 2">
    <name type="scientific">Pisolithus tinctorius Marx 270</name>
    <dbReference type="NCBI Taxonomy" id="870435"/>
    <lineage>
        <taxon>Eukaryota</taxon>
        <taxon>Fungi</taxon>
        <taxon>Dikarya</taxon>
        <taxon>Basidiomycota</taxon>
        <taxon>Agaricomycotina</taxon>
        <taxon>Agaricomycetes</taxon>
        <taxon>Agaricomycetidae</taxon>
        <taxon>Boletales</taxon>
        <taxon>Sclerodermatineae</taxon>
        <taxon>Pisolithaceae</taxon>
        <taxon>Pisolithus</taxon>
    </lineage>
</organism>
<gene>
    <name evidence="1" type="ORF">M404DRAFT_746084</name>
</gene>
<dbReference type="AlphaFoldDB" id="A0A0C3PDX8"/>
<dbReference type="InParanoid" id="A0A0C3PDX8"/>
<dbReference type="STRING" id="870435.A0A0C3PDX8"/>
<sequence length="75" mass="8420">MRSLYGSVPNAKTGRTLQQDLAFAVNEYQTSDVKANVHHLIEAAFIEHGENIENLCPILVHIAKENQMSKRGSRK</sequence>
<accession>A0A0C3PDX8</accession>
<reference evidence="2" key="2">
    <citation type="submission" date="2015-01" db="EMBL/GenBank/DDBJ databases">
        <title>Evolutionary Origins and Diversification of the Mycorrhizal Mutualists.</title>
        <authorList>
            <consortium name="DOE Joint Genome Institute"/>
            <consortium name="Mycorrhizal Genomics Consortium"/>
            <person name="Kohler A."/>
            <person name="Kuo A."/>
            <person name="Nagy L.G."/>
            <person name="Floudas D."/>
            <person name="Copeland A."/>
            <person name="Barry K.W."/>
            <person name="Cichocki N."/>
            <person name="Veneault-Fourrey C."/>
            <person name="LaButti K."/>
            <person name="Lindquist E.A."/>
            <person name="Lipzen A."/>
            <person name="Lundell T."/>
            <person name="Morin E."/>
            <person name="Murat C."/>
            <person name="Riley R."/>
            <person name="Ohm R."/>
            <person name="Sun H."/>
            <person name="Tunlid A."/>
            <person name="Henrissat B."/>
            <person name="Grigoriev I.V."/>
            <person name="Hibbett D.S."/>
            <person name="Martin F."/>
        </authorList>
    </citation>
    <scope>NUCLEOTIDE SEQUENCE [LARGE SCALE GENOMIC DNA]</scope>
    <source>
        <strain evidence="2">Marx 270</strain>
    </source>
</reference>
<protein>
    <submittedName>
        <fullName evidence="1">Uncharacterized protein</fullName>
    </submittedName>
</protein>
<dbReference type="OrthoDB" id="2703537at2759"/>
<reference evidence="1 2" key="1">
    <citation type="submission" date="2014-04" db="EMBL/GenBank/DDBJ databases">
        <authorList>
            <consortium name="DOE Joint Genome Institute"/>
            <person name="Kuo A."/>
            <person name="Kohler A."/>
            <person name="Costa M.D."/>
            <person name="Nagy L.G."/>
            <person name="Floudas D."/>
            <person name="Copeland A."/>
            <person name="Barry K.W."/>
            <person name="Cichocki N."/>
            <person name="Veneault-Fourrey C."/>
            <person name="LaButti K."/>
            <person name="Lindquist E.A."/>
            <person name="Lipzen A."/>
            <person name="Lundell T."/>
            <person name="Morin E."/>
            <person name="Murat C."/>
            <person name="Sun H."/>
            <person name="Tunlid A."/>
            <person name="Henrissat B."/>
            <person name="Grigoriev I.V."/>
            <person name="Hibbett D.S."/>
            <person name="Martin F."/>
            <person name="Nordberg H.P."/>
            <person name="Cantor M.N."/>
            <person name="Hua S.X."/>
        </authorList>
    </citation>
    <scope>NUCLEOTIDE SEQUENCE [LARGE SCALE GENOMIC DNA]</scope>
    <source>
        <strain evidence="1 2">Marx 270</strain>
    </source>
</reference>
<dbReference type="HOGENOM" id="CLU_144955_2_0_1"/>
<proteinExistence type="predicted"/>
<dbReference type="Proteomes" id="UP000054217">
    <property type="component" value="Unassembled WGS sequence"/>
</dbReference>